<comment type="cofactor">
    <cofactor evidence="1">
        <name>[4Fe-4S] cluster</name>
        <dbReference type="ChEBI" id="CHEBI:49883"/>
    </cofactor>
</comment>
<dbReference type="Gene3D" id="3.80.30.20">
    <property type="entry name" value="tm_1862 like domain"/>
    <property type="match status" value="1"/>
</dbReference>
<evidence type="ECO:0000256" key="5">
    <source>
        <dbReference type="ARBA" id="ARBA00023004"/>
    </source>
</evidence>
<gene>
    <name evidence="8" type="ORF">NCTC10723_00806</name>
</gene>
<dbReference type="SFLD" id="SFLDG01086">
    <property type="entry name" value="elongater_protein-like"/>
    <property type="match status" value="1"/>
</dbReference>
<dbReference type="InterPro" id="IPR058240">
    <property type="entry name" value="rSAM_sf"/>
</dbReference>
<dbReference type="PANTHER" id="PTHR11135">
    <property type="entry name" value="HISTONE ACETYLTRANSFERASE-RELATED"/>
    <property type="match status" value="1"/>
</dbReference>
<dbReference type="InterPro" id="IPR023404">
    <property type="entry name" value="rSAM_horseshoe"/>
</dbReference>
<protein>
    <submittedName>
        <fullName evidence="8">(Dimethylallyl)adenosine tRNA methylthiotransferase</fullName>
    </submittedName>
</protein>
<dbReference type="SUPFAM" id="SSF102114">
    <property type="entry name" value="Radical SAM enzymes"/>
    <property type="match status" value="1"/>
</dbReference>
<dbReference type="NCBIfam" id="TIGR01212">
    <property type="entry name" value="TIGR01212 family radical SAM protein"/>
    <property type="match status" value="1"/>
</dbReference>
<evidence type="ECO:0000256" key="6">
    <source>
        <dbReference type="ARBA" id="ARBA00023014"/>
    </source>
</evidence>
<dbReference type="OrthoDB" id="9801689at2"/>
<proteinExistence type="predicted"/>
<dbReference type="InterPro" id="IPR032432">
    <property type="entry name" value="Radical_SAM_C"/>
</dbReference>
<dbReference type="SMART" id="SM00729">
    <property type="entry name" value="Elp3"/>
    <property type="match status" value="1"/>
</dbReference>
<dbReference type="PANTHER" id="PTHR11135:SF1">
    <property type="entry name" value="PROTEIN YHCC"/>
    <property type="match status" value="1"/>
</dbReference>
<dbReference type="AlphaFoldDB" id="A0A377GWM1"/>
<evidence type="ECO:0000259" key="7">
    <source>
        <dbReference type="PROSITE" id="PS51918"/>
    </source>
</evidence>
<dbReference type="GO" id="GO:0016740">
    <property type="term" value="F:transferase activity"/>
    <property type="evidence" value="ECO:0007669"/>
    <property type="project" value="UniProtKB-KW"/>
</dbReference>
<keyword evidence="3" id="KW-0949">S-adenosyl-L-methionine</keyword>
<evidence type="ECO:0000256" key="3">
    <source>
        <dbReference type="ARBA" id="ARBA00022691"/>
    </source>
</evidence>
<dbReference type="InterPro" id="IPR007197">
    <property type="entry name" value="rSAM"/>
</dbReference>
<dbReference type="CDD" id="cd01335">
    <property type="entry name" value="Radical_SAM"/>
    <property type="match status" value="1"/>
</dbReference>
<evidence type="ECO:0000313" key="8">
    <source>
        <dbReference type="EMBL" id="STO31358.1"/>
    </source>
</evidence>
<keyword evidence="6" id="KW-0411">Iron-sulfur</keyword>
<dbReference type="InterPro" id="IPR039661">
    <property type="entry name" value="ELP3"/>
</dbReference>
<keyword evidence="2" id="KW-0004">4Fe-4S</keyword>
<evidence type="ECO:0000256" key="4">
    <source>
        <dbReference type="ARBA" id="ARBA00022723"/>
    </source>
</evidence>
<dbReference type="InterPro" id="IPR006638">
    <property type="entry name" value="Elp3/MiaA/NifB-like_rSAM"/>
</dbReference>
<keyword evidence="8" id="KW-0808">Transferase</keyword>
<evidence type="ECO:0000313" key="9">
    <source>
        <dbReference type="Proteomes" id="UP000255328"/>
    </source>
</evidence>
<organism evidence="8 9">
    <name type="scientific">Fusobacterium necrogenes</name>
    <dbReference type="NCBI Taxonomy" id="858"/>
    <lineage>
        <taxon>Bacteria</taxon>
        <taxon>Fusobacteriati</taxon>
        <taxon>Fusobacteriota</taxon>
        <taxon>Fusobacteriia</taxon>
        <taxon>Fusobacteriales</taxon>
        <taxon>Fusobacteriaceae</taxon>
        <taxon>Fusobacterium</taxon>
    </lineage>
</organism>
<keyword evidence="9" id="KW-1185">Reference proteome</keyword>
<dbReference type="InterPro" id="IPR005911">
    <property type="entry name" value="YhcC-like"/>
</dbReference>
<dbReference type="GO" id="GO:0051539">
    <property type="term" value="F:4 iron, 4 sulfur cluster binding"/>
    <property type="evidence" value="ECO:0007669"/>
    <property type="project" value="UniProtKB-KW"/>
</dbReference>
<dbReference type="SFLD" id="SFLDS00029">
    <property type="entry name" value="Radical_SAM"/>
    <property type="match status" value="1"/>
</dbReference>
<keyword evidence="4" id="KW-0479">Metal-binding</keyword>
<feature type="domain" description="Radical SAM core" evidence="7">
    <location>
        <begin position="14"/>
        <end position="255"/>
    </location>
</feature>
<name>A0A377GWM1_9FUSO</name>
<dbReference type="PROSITE" id="PS51918">
    <property type="entry name" value="RADICAL_SAM"/>
    <property type="match status" value="1"/>
</dbReference>
<dbReference type="Pfam" id="PF04055">
    <property type="entry name" value="Radical_SAM"/>
    <property type="match status" value="1"/>
</dbReference>
<dbReference type="Proteomes" id="UP000255328">
    <property type="component" value="Unassembled WGS sequence"/>
</dbReference>
<evidence type="ECO:0000256" key="1">
    <source>
        <dbReference type="ARBA" id="ARBA00001966"/>
    </source>
</evidence>
<dbReference type="GO" id="GO:0046872">
    <property type="term" value="F:metal ion binding"/>
    <property type="evidence" value="ECO:0007669"/>
    <property type="project" value="UniProtKB-KW"/>
</dbReference>
<dbReference type="SFLD" id="SFLDG01091">
    <property type="entry name" value="uncharacterized_CHP01210-like"/>
    <property type="match status" value="1"/>
</dbReference>
<evidence type="ECO:0000256" key="2">
    <source>
        <dbReference type="ARBA" id="ARBA00022485"/>
    </source>
</evidence>
<accession>A0A377GWM1</accession>
<keyword evidence="5" id="KW-0408">Iron</keyword>
<dbReference type="Pfam" id="PF16199">
    <property type="entry name" value="Radical_SAM_C"/>
    <property type="match status" value="1"/>
</dbReference>
<dbReference type="EMBL" id="UGGU01000003">
    <property type="protein sequence ID" value="STO31358.1"/>
    <property type="molecule type" value="Genomic_DNA"/>
</dbReference>
<dbReference type="RefSeq" id="WP_115269601.1">
    <property type="nucleotide sequence ID" value="NZ_UGGU01000003.1"/>
</dbReference>
<reference evidence="8 9" key="1">
    <citation type="submission" date="2018-06" db="EMBL/GenBank/DDBJ databases">
        <authorList>
            <consortium name="Pathogen Informatics"/>
            <person name="Doyle S."/>
        </authorList>
    </citation>
    <scope>NUCLEOTIDE SEQUENCE [LARGE SCALE GENOMIC DNA]</scope>
    <source>
        <strain evidence="8 9">NCTC10723</strain>
    </source>
</reference>
<sequence length="303" mass="35074">MKRYNTLDNFFKTTFGKKIYKVSLDGGFTCPNRDGTLSRMGCIFCSEKGSGDFAGKRGDDIYNQIEEQLKLIEKKFPEGEVVAYFQNFTNTYGDVKYLREIYTKALSHPRVMGLAIATRPDCLGEDVLELLDELNKKYFLWVELGLQTINEEVAKRINRQYPLKTYVKATEELNKRNIKFVTHIIVGLPYEKEDDALETAIFSEKCGTWGVKIHLLHVLKNTILEEFYQKGEIKLQKKYEYVKKIVKILANLSYNIVIHRVTGDGNKNNLIGPLWSLNKRDVLNSIDKFMKEENIIQGVQKKE</sequence>